<dbReference type="GO" id="GO:0042158">
    <property type="term" value="P:lipoprotein biosynthetic process"/>
    <property type="evidence" value="ECO:0007669"/>
    <property type="project" value="InterPro"/>
</dbReference>
<proteinExistence type="inferred from homology"/>
<keyword evidence="3 6" id="KW-0812">Transmembrane</keyword>
<feature type="transmembrane region" description="Helical" evidence="6">
    <location>
        <begin position="245"/>
        <end position="262"/>
    </location>
</feature>
<dbReference type="EMBL" id="CAEZWO010000001">
    <property type="protein sequence ID" value="CAB4648735.1"/>
    <property type="molecule type" value="Genomic_DNA"/>
</dbReference>
<dbReference type="PANTHER" id="PTHR30589:SF0">
    <property type="entry name" value="PHOSPHATIDYLGLYCEROL--PROLIPOPROTEIN DIACYLGLYCERYL TRANSFERASE"/>
    <property type="match status" value="1"/>
</dbReference>
<feature type="transmembrane region" description="Helical" evidence="6">
    <location>
        <begin position="51"/>
        <end position="72"/>
    </location>
</feature>
<feature type="transmembrane region" description="Helical" evidence="6">
    <location>
        <begin position="20"/>
        <end position="39"/>
    </location>
</feature>
<evidence type="ECO:0000256" key="2">
    <source>
        <dbReference type="ARBA" id="ARBA00022679"/>
    </source>
</evidence>
<feature type="transmembrane region" description="Helical" evidence="6">
    <location>
        <begin position="92"/>
        <end position="112"/>
    </location>
</feature>
<keyword evidence="5 6" id="KW-0472">Membrane</keyword>
<keyword evidence="1" id="KW-1003">Cell membrane</keyword>
<dbReference type="HAMAP" id="MF_01147">
    <property type="entry name" value="Lgt"/>
    <property type="match status" value="1"/>
</dbReference>
<dbReference type="PROSITE" id="PS01311">
    <property type="entry name" value="LGT"/>
    <property type="match status" value="1"/>
</dbReference>
<evidence type="ECO:0000256" key="3">
    <source>
        <dbReference type="ARBA" id="ARBA00022692"/>
    </source>
</evidence>
<gene>
    <name evidence="7" type="ORF">UFOPK2254_00014</name>
</gene>
<feature type="transmembrane region" description="Helical" evidence="6">
    <location>
        <begin position="124"/>
        <end position="145"/>
    </location>
</feature>
<dbReference type="GO" id="GO:0008961">
    <property type="term" value="F:phosphatidylglycerol-prolipoprotein diacylglyceryl transferase activity"/>
    <property type="evidence" value="ECO:0007669"/>
    <property type="project" value="InterPro"/>
</dbReference>
<accession>A0A6J6KKT5</accession>
<evidence type="ECO:0000256" key="5">
    <source>
        <dbReference type="ARBA" id="ARBA00023136"/>
    </source>
</evidence>
<feature type="transmembrane region" description="Helical" evidence="6">
    <location>
        <begin position="215"/>
        <end position="233"/>
    </location>
</feature>
<dbReference type="AlphaFoldDB" id="A0A6J6KKT5"/>
<protein>
    <submittedName>
        <fullName evidence="7">Unannotated protein</fullName>
    </submittedName>
</protein>
<evidence type="ECO:0000256" key="6">
    <source>
        <dbReference type="SAM" id="Phobius"/>
    </source>
</evidence>
<dbReference type="PANTHER" id="PTHR30589">
    <property type="entry name" value="PROLIPOPROTEIN DIACYLGLYCERYL TRANSFERASE"/>
    <property type="match status" value="1"/>
</dbReference>
<dbReference type="GO" id="GO:0005886">
    <property type="term" value="C:plasma membrane"/>
    <property type="evidence" value="ECO:0007669"/>
    <property type="project" value="InterPro"/>
</dbReference>
<dbReference type="NCBIfam" id="TIGR00544">
    <property type="entry name" value="lgt"/>
    <property type="match status" value="1"/>
</dbReference>
<organism evidence="7">
    <name type="scientific">freshwater metagenome</name>
    <dbReference type="NCBI Taxonomy" id="449393"/>
    <lineage>
        <taxon>unclassified sequences</taxon>
        <taxon>metagenomes</taxon>
        <taxon>ecological metagenomes</taxon>
    </lineage>
</organism>
<evidence type="ECO:0000256" key="4">
    <source>
        <dbReference type="ARBA" id="ARBA00022989"/>
    </source>
</evidence>
<evidence type="ECO:0000256" key="1">
    <source>
        <dbReference type="ARBA" id="ARBA00022475"/>
    </source>
</evidence>
<sequence length="276" mass="30315">MQFFIPTPSKSLVGIGPFTIHFYALCIIAGIVIAIWLGDKRFRRFGGAHNVVADVAIFAVPAGIIGGRLYHLVTSPDAYFGSHSHPLDAFKIWNGGLGIWGAIALGTYVAFWKFNQLNKSGKTGVRSFALFADALAPGVLFAQAIGRFGNWFNGELFGKPTTLPWGLEIPPSLRPAGYEQFSTFHPTFLYESLWCILMAALLMRLEKSFKPGQGFIFYIGGYCLGRFFFEMLRIDSAHTFAGLRVNAWMSLLIAGAAVTLFIKAGRRSSPEESGNL</sequence>
<evidence type="ECO:0000313" key="7">
    <source>
        <dbReference type="EMBL" id="CAB4648735.1"/>
    </source>
</evidence>
<dbReference type="Pfam" id="PF01790">
    <property type="entry name" value="LGT"/>
    <property type="match status" value="1"/>
</dbReference>
<reference evidence="7" key="1">
    <citation type="submission" date="2020-05" db="EMBL/GenBank/DDBJ databases">
        <authorList>
            <person name="Chiriac C."/>
            <person name="Salcher M."/>
            <person name="Ghai R."/>
            <person name="Kavagutti S V."/>
        </authorList>
    </citation>
    <scope>NUCLEOTIDE SEQUENCE</scope>
</reference>
<keyword evidence="2" id="KW-0808">Transferase</keyword>
<dbReference type="InterPro" id="IPR001640">
    <property type="entry name" value="Lgt"/>
</dbReference>
<keyword evidence="4 6" id="KW-1133">Transmembrane helix</keyword>
<name>A0A6J6KKT5_9ZZZZ</name>